<sequence length="77" mass="9224">MEDERHAKKTLIRYFSHPEYRKVDRDLTQEGAHSEFAQASPRSPRSVTRIYSMLLQRVEKRQVDWETVRVHVGKLQD</sequence>
<dbReference type="Proteomes" id="UP000499080">
    <property type="component" value="Unassembled WGS sequence"/>
</dbReference>
<dbReference type="AlphaFoldDB" id="A0A4Y2A3H5"/>
<accession>A0A4Y2A3H5</accession>
<evidence type="ECO:0000313" key="2">
    <source>
        <dbReference type="Proteomes" id="UP000499080"/>
    </source>
</evidence>
<reference evidence="1 2" key="1">
    <citation type="journal article" date="2019" name="Sci. Rep.">
        <title>Orb-weaving spider Araneus ventricosus genome elucidates the spidroin gene catalogue.</title>
        <authorList>
            <person name="Kono N."/>
            <person name="Nakamura H."/>
            <person name="Ohtoshi R."/>
            <person name="Moran D.A.P."/>
            <person name="Shinohara A."/>
            <person name="Yoshida Y."/>
            <person name="Fujiwara M."/>
            <person name="Mori M."/>
            <person name="Tomita M."/>
            <person name="Arakawa K."/>
        </authorList>
    </citation>
    <scope>NUCLEOTIDE SEQUENCE [LARGE SCALE GENOMIC DNA]</scope>
</reference>
<keyword evidence="2" id="KW-1185">Reference proteome</keyword>
<dbReference type="EMBL" id="BGPR01155188">
    <property type="protein sequence ID" value="GBL74342.1"/>
    <property type="molecule type" value="Genomic_DNA"/>
</dbReference>
<proteinExistence type="predicted"/>
<evidence type="ECO:0000313" key="1">
    <source>
        <dbReference type="EMBL" id="GBL74342.1"/>
    </source>
</evidence>
<name>A0A4Y2A3H5_ARAVE</name>
<comment type="caution">
    <text evidence="1">The sequence shown here is derived from an EMBL/GenBank/DDBJ whole genome shotgun (WGS) entry which is preliminary data.</text>
</comment>
<gene>
    <name evidence="1" type="ORF">AVEN_83614_1</name>
</gene>
<protein>
    <submittedName>
        <fullName evidence="1">Uncharacterized protein</fullName>
    </submittedName>
</protein>
<organism evidence="1 2">
    <name type="scientific">Araneus ventricosus</name>
    <name type="common">Orbweaver spider</name>
    <name type="synonym">Epeira ventricosa</name>
    <dbReference type="NCBI Taxonomy" id="182803"/>
    <lineage>
        <taxon>Eukaryota</taxon>
        <taxon>Metazoa</taxon>
        <taxon>Ecdysozoa</taxon>
        <taxon>Arthropoda</taxon>
        <taxon>Chelicerata</taxon>
        <taxon>Arachnida</taxon>
        <taxon>Araneae</taxon>
        <taxon>Araneomorphae</taxon>
        <taxon>Entelegynae</taxon>
        <taxon>Araneoidea</taxon>
        <taxon>Araneidae</taxon>
        <taxon>Araneus</taxon>
    </lineage>
</organism>